<protein>
    <recommendedName>
        <fullName evidence="7">Insecticidal toxin protein</fullName>
    </recommendedName>
</protein>
<sequence>MINGIIATLEEQRRDALVGYYLGQLVPSNATSAPLGLTTPDDLYEYLLIDNQVSGEVETSRVAQGIASIQQYINAIYHGMEPGYTRGFDEDRLRLWREGMSEYSVWAGYQMIEDYPENYIDPTLRLGKTSQFQAFESELGQSRISKDNVSSALKNYLDSFENISNLRVVACYVDGEDFRHADYYFVGRKNVEPFDYYWRVANIDLALESTGVLPSAWGEWKKIDVAFDAKVQHVRPVVVEGRLHLVWVELGQAETNDEGIKTGKYFYRARMAYKFISDRWSPTTLIYEGLTDKTNLDARDGSGNSVLAGRFTLMASMDVRFVGEPRMIVCFQYRADISALEVTAEPEQFLLVFDRLFNRVQLDHAEEMQLYAIAITMLATNPARAQYPIGGRYLDGRREWQLEGVTWNTAGDNDIPEGGVNQSLELAVTLHSSEAACSLDVQGICNAKRYRRSEFSLFLASNRKYGNDLYQFTVRGSQSGFSLEVRIICNYANASVPISASGALTRFGDLVAGFNPSDFDWIVLEPGYRTVYQAIKALTIDPETFAAPTAEELRNGAQFTMNFAGPLPMANPANQYSETLVAAVQDFDIWESSPAVSCQLVLNGAARTPVESIPWTGDEVVKTLRFGALPKGSGYGYNEFHVARFMKPEPVPLIVTTPDGGQFLDLAALELPLLRYVRMNTTFAKELVKRAELSLENVLSWEAQHTQEPPAPGGAKVLLDFKGANGRYFWELFFHVPHLVAQRLHAEFDYLGAESWLHYLFNPLERIAPLYPPPVAEHFYWTSRPLTFENDPAYEWGGLGDPDAIAYGAPSHYRKAIFVFYLNNLIAHGDMLYRQLTRDTLNQAQLLYVRAASLLGPLSKGRSISRWTPMTLQEAAAHDETLFADFEASGLEGLNSDIPNHSDGQLWLHLLDAPWFRLPVNNKLLDLWERLALRLYNLRHNLSLDGKPLALPLYAPAANPTDLLRAQAAGGGSGQRRLGSLAIIPPYRFRAMLPRVQNAVETLIRYGEQLRGYMELRDRADQEELQQAHVLELSVFTETLQMQMIEQAIKSREALVGSRAAIESRKEYYRKLEQEDVSQDESRAMELHNQAKFMDMGALGITMVGHALDAAVPTIFGTSNGGIRPSGFAFAAATAVQIATLGKSKDADLLLMSEQYRRRRVEWQFLARQAEQDLEALDQQIQVQDIAIEAARTSLAQATKAQEQAQVYYTFLKNRATGPALYQWLIGQMATLYFQAYDVVLSMCLGTEACWQYEIGDRDTRFVPVNAWADNRYGLTAGEMLKLGLLQMESAFLSRHERRLELSKTISLKTLLKDYDPGAQAWSAVPRITGWEAVIAQLETTGEIVFDLKSSLFDKDYPGQYLRQLVRVSVSIPAVLGPYEDIHLLLTQQTSSVLLSPDIGGVRYFYKEAGELPQDEGEVDPTHIVFNPRANQQIGISSGVDDHGMFMLDFGDERYFPFEGTGAVSRWTLSFPRHESERQKAILGSLSDIILHVRYLAVDGGKVFNAEVEKLVKTVEEGESSRGIN</sequence>
<dbReference type="OrthoDB" id="9781691at2"/>
<gene>
    <name evidence="5" type="ORF">ALQ04_02104</name>
</gene>
<dbReference type="Proteomes" id="UP000277236">
    <property type="component" value="Unassembled WGS sequence"/>
</dbReference>
<dbReference type="Pfam" id="PF18413">
    <property type="entry name" value="Neuraminidase"/>
    <property type="match status" value="1"/>
</dbReference>
<organism evidence="5 6">
    <name type="scientific">Pseudomonas cichorii</name>
    <dbReference type="NCBI Taxonomy" id="36746"/>
    <lineage>
        <taxon>Bacteria</taxon>
        <taxon>Pseudomonadati</taxon>
        <taxon>Pseudomonadota</taxon>
        <taxon>Gammaproteobacteria</taxon>
        <taxon>Pseudomonadales</taxon>
        <taxon>Pseudomonadaceae</taxon>
        <taxon>Pseudomonas</taxon>
    </lineage>
</organism>
<evidence type="ECO:0000259" key="3">
    <source>
        <dbReference type="Pfam" id="PF18413"/>
    </source>
</evidence>
<feature type="domain" description="Neuraminidase-like" evidence="3">
    <location>
        <begin position="166"/>
        <end position="292"/>
    </location>
</feature>
<evidence type="ECO:0000259" key="2">
    <source>
        <dbReference type="Pfam" id="PF18276"/>
    </source>
</evidence>
<dbReference type="InterPro" id="IPR040840">
    <property type="entry name" value="TcA_TcB_BD"/>
</dbReference>
<name>A0A3M4LYP5_PSECI</name>
<keyword evidence="1" id="KW-0175">Coiled coil</keyword>
<evidence type="ECO:0000313" key="6">
    <source>
        <dbReference type="Proteomes" id="UP000277236"/>
    </source>
</evidence>
<dbReference type="InterPro" id="IPR046839">
    <property type="entry name" value="ABC_toxin_N"/>
</dbReference>
<reference evidence="5 6" key="1">
    <citation type="submission" date="2018-08" db="EMBL/GenBank/DDBJ databases">
        <title>Recombination of ecologically and evolutionarily significant loci maintains genetic cohesion in the Pseudomonas syringae species complex.</title>
        <authorList>
            <person name="Dillon M."/>
            <person name="Thakur S."/>
            <person name="Almeida R.N.D."/>
            <person name="Weir B.S."/>
            <person name="Guttman D.S."/>
        </authorList>
    </citation>
    <scope>NUCLEOTIDE SEQUENCE [LARGE SCALE GENOMIC DNA]</scope>
    <source>
        <strain evidence="5 6">ICMP 3353</strain>
    </source>
</reference>
<dbReference type="InterPro" id="IPR041079">
    <property type="entry name" value="Neuraminidase-like"/>
</dbReference>
<evidence type="ECO:0000259" key="4">
    <source>
        <dbReference type="Pfam" id="PF20220"/>
    </source>
</evidence>
<accession>A0A3M4LYP5</accession>
<dbReference type="Pfam" id="PF18276">
    <property type="entry name" value="TcA_TcB_BD"/>
    <property type="match status" value="1"/>
</dbReference>
<feature type="domain" description="ABC toxin N-terminal" evidence="4">
    <location>
        <begin position="8"/>
        <end position="136"/>
    </location>
</feature>
<evidence type="ECO:0008006" key="7">
    <source>
        <dbReference type="Google" id="ProtNLM"/>
    </source>
</evidence>
<dbReference type="EMBL" id="RBRE01000040">
    <property type="protein sequence ID" value="RMQ46672.1"/>
    <property type="molecule type" value="Genomic_DNA"/>
</dbReference>
<proteinExistence type="predicted"/>
<dbReference type="Pfam" id="PF20220">
    <property type="entry name" value="ABC_toxin_N"/>
    <property type="match status" value="1"/>
</dbReference>
<evidence type="ECO:0000256" key="1">
    <source>
        <dbReference type="SAM" id="Coils"/>
    </source>
</evidence>
<dbReference type="RefSeq" id="WP_147466583.1">
    <property type="nucleotide sequence ID" value="NZ_RBRE01000040.1"/>
</dbReference>
<comment type="caution">
    <text evidence="5">The sequence shown here is derived from an EMBL/GenBank/DDBJ whole genome shotgun (WGS) entry which is preliminary data.</text>
</comment>
<feature type="coiled-coil region" evidence="1">
    <location>
        <begin position="1160"/>
        <end position="1187"/>
    </location>
</feature>
<feature type="domain" description="Tc toxin complex TcA C-terminal TcB-binding" evidence="2">
    <location>
        <begin position="1179"/>
        <end position="1497"/>
    </location>
</feature>
<evidence type="ECO:0000313" key="5">
    <source>
        <dbReference type="EMBL" id="RMQ46672.1"/>
    </source>
</evidence>